<keyword evidence="1" id="KW-0472">Membrane</keyword>
<dbReference type="RefSeq" id="WP_057825964.1">
    <property type="nucleotide sequence ID" value="NZ_AZEA01000018.1"/>
</dbReference>
<gene>
    <name evidence="2" type="ORF">FD17_GL000889</name>
</gene>
<comment type="caution">
    <text evidence="2">The sequence shown here is derived from an EMBL/GenBank/DDBJ whole genome shotgun (WGS) entry which is preliminary data.</text>
</comment>
<organism evidence="2 3">
    <name type="scientific">Lentilactobacillus sunkii DSM 19904</name>
    <dbReference type="NCBI Taxonomy" id="1423808"/>
    <lineage>
        <taxon>Bacteria</taxon>
        <taxon>Bacillati</taxon>
        <taxon>Bacillota</taxon>
        <taxon>Bacilli</taxon>
        <taxon>Lactobacillales</taxon>
        <taxon>Lactobacillaceae</taxon>
        <taxon>Lentilactobacillus</taxon>
    </lineage>
</organism>
<protein>
    <submittedName>
        <fullName evidence="2">Uncharacterized protein</fullName>
    </submittedName>
</protein>
<reference evidence="2 3" key="1">
    <citation type="journal article" date="2015" name="Genome Announc.">
        <title>Expanding the biotechnology potential of lactobacilli through comparative genomics of 213 strains and associated genera.</title>
        <authorList>
            <person name="Sun Z."/>
            <person name="Harris H.M."/>
            <person name="McCann A."/>
            <person name="Guo C."/>
            <person name="Argimon S."/>
            <person name="Zhang W."/>
            <person name="Yang X."/>
            <person name="Jeffery I.B."/>
            <person name="Cooney J.C."/>
            <person name="Kagawa T.F."/>
            <person name="Liu W."/>
            <person name="Song Y."/>
            <person name="Salvetti E."/>
            <person name="Wrobel A."/>
            <person name="Rasinkangas P."/>
            <person name="Parkhill J."/>
            <person name="Rea M.C."/>
            <person name="O'Sullivan O."/>
            <person name="Ritari J."/>
            <person name="Douillard F.P."/>
            <person name="Paul Ross R."/>
            <person name="Yang R."/>
            <person name="Briner A.E."/>
            <person name="Felis G.E."/>
            <person name="de Vos W.M."/>
            <person name="Barrangou R."/>
            <person name="Klaenhammer T.R."/>
            <person name="Caufield P.W."/>
            <person name="Cui Y."/>
            <person name="Zhang H."/>
            <person name="O'Toole P.W."/>
        </authorList>
    </citation>
    <scope>NUCLEOTIDE SEQUENCE [LARGE SCALE GENOMIC DNA]</scope>
    <source>
        <strain evidence="2 3">DSM 19904</strain>
    </source>
</reference>
<evidence type="ECO:0000313" key="3">
    <source>
        <dbReference type="Proteomes" id="UP000051581"/>
    </source>
</evidence>
<accession>A0A0R1L487</accession>
<evidence type="ECO:0000256" key="1">
    <source>
        <dbReference type="SAM" id="Phobius"/>
    </source>
</evidence>
<evidence type="ECO:0000313" key="2">
    <source>
        <dbReference type="EMBL" id="KRK87601.1"/>
    </source>
</evidence>
<feature type="transmembrane region" description="Helical" evidence="1">
    <location>
        <begin position="12"/>
        <end position="30"/>
    </location>
</feature>
<dbReference type="OrthoDB" id="2317414at2"/>
<dbReference type="PATRIC" id="fig|1423808.3.peg.893"/>
<dbReference type="EMBL" id="AZEA01000018">
    <property type="protein sequence ID" value="KRK87601.1"/>
    <property type="molecule type" value="Genomic_DNA"/>
</dbReference>
<proteinExistence type="predicted"/>
<dbReference type="Proteomes" id="UP000051581">
    <property type="component" value="Unassembled WGS sequence"/>
</dbReference>
<keyword evidence="3" id="KW-1185">Reference proteome</keyword>
<feature type="transmembrane region" description="Helical" evidence="1">
    <location>
        <begin position="42"/>
        <end position="62"/>
    </location>
</feature>
<name>A0A0R1L487_9LACO</name>
<keyword evidence="1" id="KW-1133">Transmembrane helix</keyword>
<sequence>MAQDDADVKTALIIMYVIGVVCLGITFFILDKVNGKWFTKFSVGLAGVVLVMGIILVNLISLN</sequence>
<keyword evidence="1" id="KW-0812">Transmembrane</keyword>
<dbReference type="AlphaFoldDB" id="A0A0R1L487"/>